<keyword evidence="2" id="KW-1185">Reference proteome</keyword>
<reference evidence="1 2" key="1">
    <citation type="submission" date="2018-05" db="EMBL/GenBank/DDBJ databases">
        <title>Draft genome of Methanospirillum stamsii Pt1.</title>
        <authorList>
            <person name="Dueholm M.S."/>
            <person name="Nielsen P.H."/>
            <person name="Bakmann L.F."/>
            <person name="Otzen D.E."/>
        </authorList>
    </citation>
    <scope>NUCLEOTIDE SEQUENCE [LARGE SCALE GENOMIC DNA]</scope>
    <source>
        <strain evidence="1 2">Pt1</strain>
    </source>
</reference>
<dbReference type="AlphaFoldDB" id="A0A2V2NI94"/>
<organism evidence="1 2">
    <name type="scientific">Methanospirillum stamsii</name>
    <dbReference type="NCBI Taxonomy" id="1277351"/>
    <lineage>
        <taxon>Archaea</taxon>
        <taxon>Methanobacteriati</taxon>
        <taxon>Methanobacteriota</taxon>
        <taxon>Stenosarchaea group</taxon>
        <taxon>Methanomicrobia</taxon>
        <taxon>Methanomicrobiales</taxon>
        <taxon>Methanospirillaceae</taxon>
        <taxon>Methanospirillum</taxon>
    </lineage>
</organism>
<gene>
    <name evidence="1" type="ORF">DLD82_07555</name>
</gene>
<evidence type="ECO:0000313" key="1">
    <source>
        <dbReference type="EMBL" id="PWR75063.1"/>
    </source>
</evidence>
<name>A0A2V2NI94_9EURY</name>
<proteinExistence type="predicted"/>
<sequence>MLRAQGHRILLLPPMQSIVFLAHGMNNIRKIEVFQKCRHNTIPFRYQDVKNGKNCPKLSGL</sequence>
<protein>
    <submittedName>
        <fullName evidence="1">Uncharacterized protein</fullName>
    </submittedName>
</protein>
<accession>A0A2V2NI94</accession>
<dbReference type="EMBL" id="QGMZ01000014">
    <property type="protein sequence ID" value="PWR75063.1"/>
    <property type="molecule type" value="Genomic_DNA"/>
</dbReference>
<comment type="caution">
    <text evidence="1">The sequence shown here is derived from an EMBL/GenBank/DDBJ whole genome shotgun (WGS) entry which is preliminary data.</text>
</comment>
<dbReference type="Proteomes" id="UP000245934">
    <property type="component" value="Unassembled WGS sequence"/>
</dbReference>
<evidence type="ECO:0000313" key="2">
    <source>
        <dbReference type="Proteomes" id="UP000245934"/>
    </source>
</evidence>